<accession>A0A6G0VHE0</accession>
<evidence type="ECO:0000313" key="2">
    <source>
        <dbReference type="EMBL" id="KAF0685131.1"/>
    </source>
</evidence>
<proteinExistence type="predicted"/>
<feature type="domain" description="Transposable element P transposase-like C-terminal" evidence="1">
    <location>
        <begin position="89"/>
        <end position="163"/>
    </location>
</feature>
<name>A0A6G0VHE0_APHCR</name>
<feature type="non-terminal residue" evidence="2">
    <location>
        <position position="1"/>
    </location>
</feature>
<evidence type="ECO:0000313" key="3">
    <source>
        <dbReference type="Proteomes" id="UP000478052"/>
    </source>
</evidence>
<sequence>YALEYILTRKLNTDGLENLFSFLKGMAGSACNNITALDFKYCLRRYILGKHSNIIFTENTNTQCSMEDKLLGENDCFTAQILLSSFNDTSIHAYNEANIERNVITVQESNFQLLKQFEIDTENCEKPVFNDIEEGCAQYVAGYVANRYSNKYPHLSQINCNDKNNWTTYISKGHLKIPSENLFKAVLQIEHEFKILHGENLSKSPYVFKTLYEITKPKIEKLYVPDEVLHCLIRTRTYIRLNNLNKQLHTKQQKQSDKLKKMKFTN</sequence>
<gene>
    <name evidence="2" type="ORF">FWK35_00036321</name>
</gene>
<dbReference type="EMBL" id="VUJU01017156">
    <property type="protein sequence ID" value="KAF0685131.1"/>
    <property type="molecule type" value="Genomic_DNA"/>
</dbReference>
<dbReference type="OrthoDB" id="6618237at2759"/>
<dbReference type="AlphaFoldDB" id="A0A6G0VHE0"/>
<evidence type="ECO:0000259" key="1">
    <source>
        <dbReference type="Pfam" id="PF12596"/>
    </source>
</evidence>
<reference evidence="2 3" key="1">
    <citation type="submission" date="2019-08" db="EMBL/GenBank/DDBJ databases">
        <title>Whole genome of Aphis craccivora.</title>
        <authorList>
            <person name="Voronova N.V."/>
            <person name="Shulinski R.S."/>
            <person name="Bandarenka Y.V."/>
            <person name="Zhorov D.G."/>
            <person name="Warner D."/>
        </authorList>
    </citation>
    <scope>NUCLEOTIDE SEQUENCE [LARGE SCALE GENOMIC DNA]</scope>
    <source>
        <strain evidence="2">180601</strain>
        <tissue evidence="2">Whole Body</tissue>
    </source>
</reference>
<dbReference type="Pfam" id="PF12596">
    <property type="entry name" value="Tnp_P_element_C"/>
    <property type="match status" value="1"/>
</dbReference>
<comment type="caution">
    <text evidence="2">The sequence shown here is derived from an EMBL/GenBank/DDBJ whole genome shotgun (WGS) entry which is preliminary data.</text>
</comment>
<dbReference type="Proteomes" id="UP000478052">
    <property type="component" value="Unassembled WGS sequence"/>
</dbReference>
<dbReference type="InterPro" id="IPR022242">
    <property type="entry name" value="TNP-like_C"/>
</dbReference>
<keyword evidence="3" id="KW-1185">Reference proteome</keyword>
<protein>
    <recommendedName>
        <fullName evidence="1">Transposable element P transposase-like C-terminal domain-containing protein</fullName>
    </recommendedName>
</protein>
<organism evidence="2 3">
    <name type="scientific">Aphis craccivora</name>
    <name type="common">Cowpea aphid</name>
    <dbReference type="NCBI Taxonomy" id="307492"/>
    <lineage>
        <taxon>Eukaryota</taxon>
        <taxon>Metazoa</taxon>
        <taxon>Ecdysozoa</taxon>
        <taxon>Arthropoda</taxon>
        <taxon>Hexapoda</taxon>
        <taxon>Insecta</taxon>
        <taxon>Pterygota</taxon>
        <taxon>Neoptera</taxon>
        <taxon>Paraneoptera</taxon>
        <taxon>Hemiptera</taxon>
        <taxon>Sternorrhyncha</taxon>
        <taxon>Aphidomorpha</taxon>
        <taxon>Aphidoidea</taxon>
        <taxon>Aphididae</taxon>
        <taxon>Aphidini</taxon>
        <taxon>Aphis</taxon>
        <taxon>Aphis</taxon>
    </lineage>
</organism>